<evidence type="ECO:0000313" key="2">
    <source>
        <dbReference type="EMBL" id="QIB64892.1"/>
    </source>
</evidence>
<sequence>MTKLNIGRLPVNASLESSSVVNDATEINSEPAVQPIVNRRDFMKGGAAGAAAISFGALASGRANAFTHDYGPVAPVADEITGLPLLQLPEGFKYWSYGWQGQIMQDGTPTPGVHDGMGVVASQGNNVVMVRNHEIRGGGDAVPSSAMYNAGARGGCSNLVFDTFKGRWLASYMSISGTSTNCAGGVTPWGTWLTAEETTASYNGKPHGWIFEVPGFGLAKPEPIKAMGRRAHEATATDPVTGYVYITEDAGSSSGFYRFRPNEYGKLHAGGVLEMLKIKGTDNAPMANSYADGTSWEAEWVVIDDPESINPRNYTQGADKGAARFARLEGCWYDTGLVYFTSTSGGGISRGQVFAYEPRRETLTLIFETRNQTTHPVSPDNLTISPRGGILICEDRSGPLSRLIGLNQMGDVFEFARNNVELSAADIALADGYFPGVAAAMSPGSYTGAEWCGATFHDRWLFANVQSPGITFAITGPWNEGIL</sequence>
<dbReference type="KEGG" id="kim:G3T16_05290"/>
<proteinExistence type="predicted"/>
<organism evidence="2 3">
    <name type="scientific">Kineobactrum salinum</name>
    <dbReference type="NCBI Taxonomy" id="2708301"/>
    <lineage>
        <taxon>Bacteria</taxon>
        <taxon>Pseudomonadati</taxon>
        <taxon>Pseudomonadota</taxon>
        <taxon>Gammaproteobacteria</taxon>
        <taxon>Cellvibrionales</taxon>
        <taxon>Halieaceae</taxon>
        <taxon>Kineobactrum</taxon>
    </lineage>
</organism>
<accession>A0A6C0TYI0</accession>
<keyword evidence="1" id="KW-0732">Signal</keyword>
<dbReference type="PANTHER" id="PTHR35399">
    <property type="entry name" value="SLR8030 PROTEIN"/>
    <property type="match status" value="1"/>
</dbReference>
<dbReference type="PANTHER" id="PTHR35399:SF4">
    <property type="entry name" value="MEMBRANE PROTEIN"/>
    <property type="match status" value="1"/>
</dbReference>
<evidence type="ECO:0000256" key="1">
    <source>
        <dbReference type="ARBA" id="ARBA00022729"/>
    </source>
</evidence>
<keyword evidence="3" id="KW-1185">Reference proteome</keyword>
<dbReference type="InterPro" id="IPR019546">
    <property type="entry name" value="TAT_signal_bac_arc"/>
</dbReference>
<reference evidence="2 3" key="1">
    <citation type="submission" date="2020-02" db="EMBL/GenBank/DDBJ databases">
        <title>Genome sequencing for Kineobactrum sp. M2.</title>
        <authorList>
            <person name="Park S.-J."/>
        </authorList>
    </citation>
    <scope>NUCLEOTIDE SEQUENCE [LARGE SCALE GENOMIC DNA]</scope>
    <source>
        <strain evidence="2 3">M2</strain>
    </source>
</reference>
<dbReference type="AlphaFoldDB" id="A0A6C0TYI0"/>
<gene>
    <name evidence="2" type="ORF">G3T16_05290</name>
</gene>
<dbReference type="InterPro" id="IPR008557">
    <property type="entry name" value="PhoX"/>
</dbReference>
<dbReference type="Pfam" id="PF05787">
    <property type="entry name" value="PhoX"/>
    <property type="match status" value="2"/>
</dbReference>
<protein>
    <submittedName>
        <fullName evidence="2">DUF839 domain-containing protein</fullName>
    </submittedName>
</protein>
<dbReference type="InterPro" id="IPR006311">
    <property type="entry name" value="TAT_signal"/>
</dbReference>
<dbReference type="EMBL" id="CP048711">
    <property type="protein sequence ID" value="QIB64892.1"/>
    <property type="molecule type" value="Genomic_DNA"/>
</dbReference>
<dbReference type="PROSITE" id="PS51318">
    <property type="entry name" value="TAT"/>
    <property type="match status" value="1"/>
</dbReference>
<dbReference type="Proteomes" id="UP000477680">
    <property type="component" value="Chromosome"/>
</dbReference>
<name>A0A6C0TYI0_9GAMM</name>
<dbReference type="Pfam" id="PF10518">
    <property type="entry name" value="TAT_signal"/>
    <property type="match status" value="1"/>
</dbReference>
<evidence type="ECO:0000313" key="3">
    <source>
        <dbReference type="Proteomes" id="UP000477680"/>
    </source>
</evidence>
<dbReference type="NCBIfam" id="TIGR01409">
    <property type="entry name" value="TAT_signal_seq"/>
    <property type="match status" value="1"/>
</dbReference>